<dbReference type="HOGENOM" id="CLU_067793_0_0_6"/>
<feature type="domain" description="HTH luxR-type" evidence="4">
    <location>
        <begin position="185"/>
        <end position="248"/>
    </location>
</feature>
<evidence type="ECO:0000313" key="6">
    <source>
        <dbReference type="Proteomes" id="UP000032266"/>
    </source>
</evidence>
<evidence type="ECO:0000259" key="4">
    <source>
        <dbReference type="PROSITE" id="PS50043"/>
    </source>
</evidence>
<dbReference type="PROSITE" id="PS50043">
    <property type="entry name" value="HTH_LUXR_2"/>
    <property type="match status" value="1"/>
</dbReference>
<dbReference type="InterPro" id="IPR036388">
    <property type="entry name" value="WH-like_DNA-bd_sf"/>
</dbReference>
<evidence type="ECO:0000256" key="1">
    <source>
        <dbReference type="ARBA" id="ARBA00023015"/>
    </source>
</evidence>
<proteinExistence type="predicted"/>
<keyword evidence="2 5" id="KW-0238">DNA-binding</keyword>
<protein>
    <submittedName>
        <fullName evidence="5">Response regulator containing a CheY-like receiver domain and an HTH DNA-binding domain</fullName>
    </submittedName>
</protein>
<dbReference type="GO" id="GO:0003677">
    <property type="term" value="F:DNA binding"/>
    <property type="evidence" value="ECO:0007669"/>
    <property type="project" value="UniProtKB-KW"/>
</dbReference>
<sequence length="248" mass="28726">MISTIYESLPDVIQSIGRQDFYHQIVHALSKVGVTSTRIFDYSLEQEPVLIHGEQNGKTAELDEEYCTEAYRLDPFFNAIKRRVATGIYTLESVTRHNFKDSDYYQRFYRKVGWQNETNLIVNYEAGKAISISFTFAQDEPILLRQEFTTYFHSLNAAVYQHNILPGRTVNALETNTVMADQNPCDYENYGLTRREAEIVQLILEGNPSPIIAQKCFVSNGTVKNHRKNIYRKLGIKSQCELFHKFMQ</sequence>
<dbReference type="SUPFAM" id="SSF46894">
    <property type="entry name" value="C-terminal effector domain of the bipartite response regulators"/>
    <property type="match status" value="1"/>
</dbReference>
<gene>
    <name evidence="5" type="ORF">YC6258_05656</name>
</gene>
<evidence type="ECO:0000256" key="3">
    <source>
        <dbReference type="ARBA" id="ARBA00023163"/>
    </source>
</evidence>
<dbReference type="Pfam" id="PF00196">
    <property type="entry name" value="GerE"/>
    <property type="match status" value="1"/>
</dbReference>
<dbReference type="SMART" id="SM00421">
    <property type="entry name" value="HTH_LUXR"/>
    <property type="match status" value="1"/>
</dbReference>
<dbReference type="InterPro" id="IPR016032">
    <property type="entry name" value="Sig_transdc_resp-reg_C-effctor"/>
</dbReference>
<dbReference type="KEGG" id="gsn:YC6258_05656"/>
<name>A0A0C5W503_9GAMM</name>
<accession>A0A0C5W503</accession>
<dbReference type="PROSITE" id="PS00622">
    <property type="entry name" value="HTH_LUXR_1"/>
    <property type="match status" value="1"/>
</dbReference>
<dbReference type="RefSeq" id="WP_044619365.1">
    <property type="nucleotide sequence ID" value="NZ_CP007142.1"/>
</dbReference>
<dbReference type="GO" id="GO:0006355">
    <property type="term" value="P:regulation of DNA-templated transcription"/>
    <property type="evidence" value="ECO:0007669"/>
    <property type="project" value="InterPro"/>
</dbReference>
<dbReference type="PRINTS" id="PR00038">
    <property type="entry name" value="HTHLUXR"/>
</dbReference>
<evidence type="ECO:0000256" key="2">
    <source>
        <dbReference type="ARBA" id="ARBA00023125"/>
    </source>
</evidence>
<keyword evidence="1" id="KW-0805">Transcription regulation</keyword>
<keyword evidence="3" id="KW-0804">Transcription</keyword>
<dbReference type="PANTHER" id="PTHR44688:SF16">
    <property type="entry name" value="DNA-BINDING TRANSCRIPTIONAL ACTIVATOR DEVR_DOSR"/>
    <property type="match status" value="1"/>
</dbReference>
<reference evidence="5 6" key="1">
    <citation type="submission" date="2014-01" db="EMBL/GenBank/DDBJ databases">
        <title>Full genme sequencing of cellulolytic bacterium Gynuella sunshinyii YC6258T gen. nov., sp. nov.</title>
        <authorList>
            <person name="Khan H."/>
            <person name="Chung E.J."/>
            <person name="Chung Y.R."/>
        </authorList>
    </citation>
    <scope>NUCLEOTIDE SEQUENCE [LARGE SCALE GENOMIC DNA]</scope>
    <source>
        <strain evidence="5 6">YC6258</strain>
    </source>
</reference>
<dbReference type="EMBL" id="CP007142">
    <property type="protein sequence ID" value="AJQ97684.1"/>
    <property type="molecule type" value="Genomic_DNA"/>
</dbReference>
<evidence type="ECO:0000313" key="5">
    <source>
        <dbReference type="EMBL" id="AJQ97684.1"/>
    </source>
</evidence>
<dbReference type="PANTHER" id="PTHR44688">
    <property type="entry name" value="DNA-BINDING TRANSCRIPTIONAL ACTIVATOR DEVR_DOSR"/>
    <property type="match status" value="1"/>
</dbReference>
<dbReference type="CDD" id="cd06170">
    <property type="entry name" value="LuxR_C_like"/>
    <property type="match status" value="1"/>
</dbReference>
<dbReference type="Proteomes" id="UP000032266">
    <property type="component" value="Chromosome"/>
</dbReference>
<dbReference type="InterPro" id="IPR000792">
    <property type="entry name" value="Tscrpt_reg_LuxR_C"/>
</dbReference>
<dbReference type="AlphaFoldDB" id="A0A0C5W503"/>
<dbReference type="STRING" id="1445510.YC6258_05656"/>
<organism evidence="5 6">
    <name type="scientific">Gynuella sunshinyii YC6258</name>
    <dbReference type="NCBI Taxonomy" id="1445510"/>
    <lineage>
        <taxon>Bacteria</taxon>
        <taxon>Pseudomonadati</taxon>
        <taxon>Pseudomonadota</taxon>
        <taxon>Gammaproteobacteria</taxon>
        <taxon>Oceanospirillales</taxon>
        <taxon>Saccharospirillaceae</taxon>
        <taxon>Gynuella</taxon>
    </lineage>
</organism>
<dbReference type="Gene3D" id="1.10.10.10">
    <property type="entry name" value="Winged helix-like DNA-binding domain superfamily/Winged helix DNA-binding domain"/>
    <property type="match status" value="1"/>
</dbReference>
<keyword evidence="6" id="KW-1185">Reference proteome</keyword>
<dbReference type="PATRIC" id="fig|1445510.3.peg.5617"/>